<protein>
    <recommendedName>
        <fullName evidence="3">Bacterial proteasome activator</fullName>
    </recommendedName>
</protein>
<dbReference type="EMBL" id="JAFBBZ010000001">
    <property type="protein sequence ID" value="MBM7508091.1"/>
    <property type="molecule type" value="Genomic_DNA"/>
</dbReference>
<gene>
    <name evidence="6" type="ORF">JOE61_001905</name>
</gene>
<comment type="similarity">
    <text evidence="1">Belongs to the Bpa family.</text>
</comment>
<evidence type="ECO:0000256" key="2">
    <source>
        <dbReference type="ARBA" id="ARBA00011402"/>
    </source>
</evidence>
<accession>A0ABS2MA64</accession>
<keyword evidence="7" id="KW-1185">Reference proteome</keyword>
<keyword evidence="4" id="KW-0647">Proteasome</keyword>
<evidence type="ECO:0000256" key="5">
    <source>
        <dbReference type="SAM" id="MobiDB-lite"/>
    </source>
</evidence>
<evidence type="ECO:0000256" key="3">
    <source>
        <dbReference type="ARBA" id="ARBA00014831"/>
    </source>
</evidence>
<reference evidence="6 7" key="1">
    <citation type="submission" date="2021-01" db="EMBL/GenBank/DDBJ databases">
        <title>Sequencing the genomes of 1000 actinobacteria strains.</title>
        <authorList>
            <person name="Klenk H.-P."/>
        </authorList>
    </citation>
    <scope>NUCLEOTIDE SEQUENCE [LARGE SCALE GENOMIC DNA]</scope>
    <source>
        <strain evidence="6 7">DSM 18239</strain>
    </source>
</reference>
<proteinExistence type="inferred from homology"/>
<organism evidence="6 7">
    <name type="scientific">Nocardioides salarius</name>
    <dbReference type="NCBI Taxonomy" id="374513"/>
    <lineage>
        <taxon>Bacteria</taxon>
        <taxon>Bacillati</taxon>
        <taxon>Actinomycetota</taxon>
        <taxon>Actinomycetes</taxon>
        <taxon>Propionibacteriales</taxon>
        <taxon>Nocardioidaceae</taxon>
        <taxon>Nocardioides</taxon>
    </lineage>
</organism>
<feature type="compositionally biased region" description="Low complexity" evidence="5">
    <location>
        <begin position="189"/>
        <end position="211"/>
    </location>
</feature>
<dbReference type="RefSeq" id="WP_372440063.1">
    <property type="nucleotide sequence ID" value="NZ_JACDTV010000020.1"/>
</dbReference>
<comment type="subunit">
    <text evidence="2">Forms a homooligomeric, either hexameric or heptameric, ring-like structure which stacks co-axially with the proteasomal alpha-rings.</text>
</comment>
<comment type="caution">
    <text evidence="6">The sequence shown here is derived from an EMBL/GenBank/DDBJ whole genome shotgun (WGS) entry which is preliminary data.</text>
</comment>
<feature type="region of interest" description="Disordered" evidence="5">
    <location>
        <begin position="1"/>
        <end position="68"/>
    </location>
</feature>
<sequence>MSQHPDEQSQSDAPSDAQPAGQSGDQGSPAGEQDQHVVIVGPDGQPMGTLPASALAQAQQQDDEAGERSITELVEQPAKVMRIGSMIKQLLEEVKAAPLDEASRQRLKGIHQASITELEDGLAPELVEELDRLSLPFTEEGTPSEGELRIAQAQLVGWLEGLFHGIQTAIYAQQMAAKAQFEQMRRSLPAGPGAHGAQPGQPGQPGQAPGADHGDSGGMYL</sequence>
<dbReference type="Proteomes" id="UP000732378">
    <property type="component" value="Unassembled WGS sequence"/>
</dbReference>
<dbReference type="InterPro" id="IPR019695">
    <property type="entry name" value="Proteasome_act"/>
</dbReference>
<dbReference type="Pfam" id="PF10759">
    <property type="entry name" value="BPA"/>
    <property type="match status" value="1"/>
</dbReference>
<evidence type="ECO:0000256" key="4">
    <source>
        <dbReference type="ARBA" id="ARBA00022942"/>
    </source>
</evidence>
<name>A0ABS2MA64_9ACTN</name>
<evidence type="ECO:0000313" key="6">
    <source>
        <dbReference type="EMBL" id="MBM7508091.1"/>
    </source>
</evidence>
<evidence type="ECO:0000313" key="7">
    <source>
        <dbReference type="Proteomes" id="UP000732378"/>
    </source>
</evidence>
<feature type="region of interest" description="Disordered" evidence="5">
    <location>
        <begin position="187"/>
        <end position="221"/>
    </location>
</feature>
<evidence type="ECO:0000256" key="1">
    <source>
        <dbReference type="ARBA" id="ARBA00006639"/>
    </source>
</evidence>